<organism evidence="2 3">
    <name type="scientific">Lentinula raphanica</name>
    <dbReference type="NCBI Taxonomy" id="153919"/>
    <lineage>
        <taxon>Eukaryota</taxon>
        <taxon>Fungi</taxon>
        <taxon>Dikarya</taxon>
        <taxon>Basidiomycota</taxon>
        <taxon>Agaricomycotina</taxon>
        <taxon>Agaricomycetes</taxon>
        <taxon>Agaricomycetidae</taxon>
        <taxon>Agaricales</taxon>
        <taxon>Marasmiineae</taxon>
        <taxon>Omphalotaceae</taxon>
        <taxon>Lentinula</taxon>
    </lineage>
</organism>
<feature type="compositionally biased region" description="Polar residues" evidence="1">
    <location>
        <begin position="351"/>
        <end position="361"/>
    </location>
</feature>
<feature type="region of interest" description="Disordered" evidence="1">
    <location>
        <begin position="351"/>
        <end position="391"/>
    </location>
</feature>
<dbReference type="EMBL" id="MU806331">
    <property type="protein sequence ID" value="KAJ3836299.1"/>
    <property type="molecule type" value="Genomic_DNA"/>
</dbReference>
<feature type="region of interest" description="Disordered" evidence="1">
    <location>
        <begin position="446"/>
        <end position="469"/>
    </location>
</feature>
<protein>
    <submittedName>
        <fullName evidence="2">Uncharacterized protein</fullName>
    </submittedName>
</protein>
<evidence type="ECO:0000256" key="1">
    <source>
        <dbReference type="SAM" id="MobiDB-lite"/>
    </source>
</evidence>
<keyword evidence="3" id="KW-1185">Reference proteome</keyword>
<evidence type="ECO:0000313" key="3">
    <source>
        <dbReference type="Proteomes" id="UP001163846"/>
    </source>
</evidence>
<proteinExistence type="predicted"/>
<name>A0AA38P4S4_9AGAR</name>
<reference evidence="2" key="1">
    <citation type="submission" date="2022-08" db="EMBL/GenBank/DDBJ databases">
        <authorList>
            <consortium name="DOE Joint Genome Institute"/>
            <person name="Min B."/>
            <person name="Riley R."/>
            <person name="Sierra-Patev S."/>
            <person name="Naranjo-Ortiz M."/>
            <person name="Looney B."/>
            <person name="Konkel Z."/>
            <person name="Slot J.C."/>
            <person name="Sakamoto Y."/>
            <person name="Steenwyk J.L."/>
            <person name="Rokas A."/>
            <person name="Carro J."/>
            <person name="Camarero S."/>
            <person name="Ferreira P."/>
            <person name="Molpeceres G."/>
            <person name="Ruiz-Duenas F.J."/>
            <person name="Serrano A."/>
            <person name="Henrissat B."/>
            <person name="Drula E."/>
            <person name="Hughes K.W."/>
            <person name="Mata J.L."/>
            <person name="Ishikawa N.K."/>
            <person name="Vargas-Isla R."/>
            <person name="Ushijima S."/>
            <person name="Smith C.A."/>
            <person name="Ahrendt S."/>
            <person name="Andreopoulos W."/>
            <person name="He G."/>
            <person name="Labutti K."/>
            <person name="Lipzen A."/>
            <person name="Ng V."/>
            <person name="Sandor L."/>
            <person name="Barry K."/>
            <person name="Martinez A.T."/>
            <person name="Xiao Y."/>
            <person name="Gibbons J.G."/>
            <person name="Terashima K."/>
            <person name="Hibbett D.S."/>
            <person name="Grigoriev I.V."/>
        </authorList>
    </citation>
    <scope>NUCLEOTIDE SEQUENCE</scope>
    <source>
        <strain evidence="2">TFB9207</strain>
    </source>
</reference>
<sequence>MSFYNPQTGRVDIPPPIKTRPKNPLRNPSFDGQRTESLSTDDHLSNSNSNVTAFSEVEKIISRDDKVLLRKLLRTDRREFITGTSNAMMQAAHVVNAIRINGRKKETKKKMKSLIEELLTHFWFNNGNPFELDSRPNMILLSNNNHSALDLYGLIGLSPGLDRLREINSRLVLDNADWYARVINNKDRNRNLNMNVYPYDTDSIEWEVLVLHRDDFIPPGERLFVVDPDARTLNGDPVDGDQVDGLPSTQWCHIPDGSYHSDLPLLLKSNNAPLTFSMRTAREPEEKLSLFAMLLNLHSKLQAYKALALRNTPSSILKFYFEVNTAINHIFYEPPFLGLREQLYNELLKQQSPSTMDTDSSFPYMPSVPNTQHTPSAEHSFPDSEMATGHYDRDDDEILDERGLTEKEANILMDNISSGRSTGARKVQDIQMLLFGARGYPQFRQPVRAATVGQESDEDSNKDSDEDSE</sequence>
<accession>A0AA38P4S4</accession>
<feature type="compositionally biased region" description="Polar residues" evidence="1">
    <location>
        <begin position="368"/>
        <end position="377"/>
    </location>
</feature>
<comment type="caution">
    <text evidence="2">The sequence shown here is derived from an EMBL/GenBank/DDBJ whole genome shotgun (WGS) entry which is preliminary data.</text>
</comment>
<feature type="region of interest" description="Disordered" evidence="1">
    <location>
        <begin position="1"/>
        <end position="48"/>
    </location>
</feature>
<gene>
    <name evidence="2" type="ORF">F5878DRAFT_726891</name>
</gene>
<feature type="compositionally biased region" description="Acidic residues" evidence="1">
    <location>
        <begin position="455"/>
        <end position="469"/>
    </location>
</feature>
<evidence type="ECO:0000313" key="2">
    <source>
        <dbReference type="EMBL" id="KAJ3836299.1"/>
    </source>
</evidence>
<dbReference type="AlphaFoldDB" id="A0AA38P4S4"/>
<dbReference type="Proteomes" id="UP001163846">
    <property type="component" value="Unassembled WGS sequence"/>
</dbReference>